<keyword evidence="3" id="KW-0597">Phosphoprotein</keyword>
<dbReference type="Proteomes" id="UP000267585">
    <property type="component" value="Unassembled WGS sequence"/>
</dbReference>
<evidence type="ECO:0000259" key="7">
    <source>
        <dbReference type="PROSITE" id="PS50113"/>
    </source>
</evidence>
<dbReference type="InterPro" id="IPR003661">
    <property type="entry name" value="HisK_dim/P_dom"/>
</dbReference>
<proteinExistence type="predicted"/>
<dbReference type="InterPro" id="IPR035965">
    <property type="entry name" value="PAS-like_dom_sf"/>
</dbReference>
<evidence type="ECO:0000313" key="8">
    <source>
        <dbReference type="EMBL" id="RTE53363.1"/>
    </source>
</evidence>
<keyword evidence="5" id="KW-0418">Kinase</keyword>
<feature type="transmembrane region" description="Helical" evidence="6">
    <location>
        <begin position="21"/>
        <end position="40"/>
    </location>
</feature>
<evidence type="ECO:0000256" key="6">
    <source>
        <dbReference type="SAM" id="Phobius"/>
    </source>
</evidence>
<keyword evidence="6" id="KW-0812">Transmembrane</keyword>
<keyword evidence="6" id="KW-0472">Membrane</keyword>
<evidence type="ECO:0000313" key="9">
    <source>
        <dbReference type="Proteomes" id="UP000267585"/>
    </source>
</evidence>
<evidence type="ECO:0000256" key="2">
    <source>
        <dbReference type="ARBA" id="ARBA00012438"/>
    </source>
</evidence>
<dbReference type="InterPro" id="IPR001610">
    <property type="entry name" value="PAC"/>
</dbReference>
<dbReference type="AlphaFoldDB" id="A0A3S0C6X2"/>
<dbReference type="PANTHER" id="PTHR43304:SF1">
    <property type="entry name" value="PAC DOMAIN-CONTAINING PROTEIN"/>
    <property type="match status" value="1"/>
</dbReference>
<name>A0A3S0C6X2_9FLAO</name>
<protein>
    <recommendedName>
        <fullName evidence="2">histidine kinase</fullName>
        <ecNumber evidence="2">2.7.13.3</ecNumber>
    </recommendedName>
</protein>
<feature type="domain" description="PAC" evidence="7">
    <location>
        <begin position="398"/>
        <end position="452"/>
    </location>
</feature>
<dbReference type="EC" id="2.7.13.3" evidence="2"/>
<dbReference type="SUPFAM" id="SSF55785">
    <property type="entry name" value="PYP-like sensor domain (PAS domain)"/>
    <property type="match status" value="2"/>
</dbReference>
<sequence>MYSCSNNENEFRSELVVKLSWIWIIVNTLVMVGGIIIYAPASVFRWVSIILTVSGIGLLTLGLNRFGHTKIAAYVLPCCMFLHITNLAYTGGGTILPGIANYIPIVLTTGFLLGRQKGIIMAVLCIAVTFGLALLEANGNLPEVQFVRSPIGRGVALVLPISLAAAIQYFATHHLSTSLVALQNEIQKREVAEKIKDQSVYDLGERVKELKVLYNASHILQNLDVTSDQLFQELVEVIPMGWQYPEITSARICVDNKEYVTPNYMPSNNALFVEMKTIKESKVSIEVVYSQSKSDKHKIPFLKEEHNLLNTLVEMLKVNLEHREKRAELKDYKYALDVAASISITDIDGCFSFVNENFCRASKYRSDDLEGEHYSIIMSGLHPPDYFLDLKVAMQEGKPFRGEFCNKAKDGSLYWVDTFVVPFFDDNGNIYQYLSIHHDITIRKEGETKIKESEQLLRKITSQVPANTYMFEIDEKGSTKVLFMNSGKDILNYDSDIEQALRHPEMFRGLLHDDDKTKFNNAMKEAYLTEALISVQYRVVVNEQVRWRWMQAIPEKDKNGKIVWYGATGDITPLIDYITFIEQILYDISHVMRRPVTTMMSLTSLIIDTDLSEKEIKEFSRKLYGVSEELEKFTRELSHVYYQKRQNSKFDVDIDLLIDKRGNLFG</sequence>
<comment type="catalytic activity">
    <reaction evidence="1">
        <text>ATP + protein L-histidine = ADP + protein N-phospho-L-histidine.</text>
        <dbReference type="EC" id="2.7.13.3"/>
    </reaction>
</comment>
<evidence type="ECO:0000256" key="1">
    <source>
        <dbReference type="ARBA" id="ARBA00000085"/>
    </source>
</evidence>
<dbReference type="PANTHER" id="PTHR43304">
    <property type="entry name" value="PHYTOCHROME-LIKE PROTEIN CPH1"/>
    <property type="match status" value="1"/>
</dbReference>
<dbReference type="Gene3D" id="3.30.450.20">
    <property type="entry name" value="PAS domain"/>
    <property type="match status" value="2"/>
</dbReference>
<dbReference type="InterPro" id="IPR000700">
    <property type="entry name" value="PAS-assoc_C"/>
</dbReference>
<dbReference type="GO" id="GO:0000155">
    <property type="term" value="F:phosphorelay sensor kinase activity"/>
    <property type="evidence" value="ECO:0007669"/>
    <property type="project" value="InterPro"/>
</dbReference>
<reference evidence="8 9" key="1">
    <citation type="submission" date="2018-11" db="EMBL/GenBank/DDBJ databases">
        <title>Arenibacter aquaticus sp.nov., a marine bacterium isolated from surface seawater in the South China Sea.</title>
        <authorList>
            <person name="Guo J."/>
            <person name="Sun J."/>
        </authorList>
    </citation>
    <scope>NUCLEOTIDE SEQUENCE [LARGE SCALE GENOMIC DNA]</scope>
    <source>
        <strain evidence="8 9">GUO666</strain>
    </source>
</reference>
<keyword evidence="4" id="KW-0808">Transferase</keyword>
<comment type="caution">
    <text evidence="8">The sequence shown here is derived from an EMBL/GenBank/DDBJ whole genome shotgun (WGS) entry which is preliminary data.</text>
</comment>
<evidence type="ECO:0000256" key="4">
    <source>
        <dbReference type="ARBA" id="ARBA00022679"/>
    </source>
</evidence>
<organism evidence="8 9">
    <name type="scientific">Arenibacter aquaticus</name>
    <dbReference type="NCBI Taxonomy" id="2489054"/>
    <lineage>
        <taxon>Bacteria</taxon>
        <taxon>Pseudomonadati</taxon>
        <taxon>Bacteroidota</taxon>
        <taxon>Flavobacteriia</taxon>
        <taxon>Flavobacteriales</taxon>
        <taxon>Flavobacteriaceae</taxon>
        <taxon>Arenibacter</taxon>
    </lineage>
</organism>
<feature type="transmembrane region" description="Helical" evidence="6">
    <location>
        <begin position="151"/>
        <end position="171"/>
    </location>
</feature>
<dbReference type="InterPro" id="IPR052162">
    <property type="entry name" value="Sensor_kinase/Photoreceptor"/>
</dbReference>
<dbReference type="CDD" id="cd00082">
    <property type="entry name" value="HisKA"/>
    <property type="match status" value="1"/>
</dbReference>
<gene>
    <name evidence="8" type="ORF">EHW67_10055</name>
</gene>
<dbReference type="CDD" id="cd00130">
    <property type="entry name" value="PAS"/>
    <property type="match status" value="1"/>
</dbReference>
<feature type="transmembrane region" description="Helical" evidence="6">
    <location>
        <begin position="120"/>
        <end position="139"/>
    </location>
</feature>
<dbReference type="NCBIfam" id="TIGR00229">
    <property type="entry name" value="sensory_box"/>
    <property type="match status" value="1"/>
</dbReference>
<dbReference type="SMART" id="SM00086">
    <property type="entry name" value="PAC"/>
    <property type="match status" value="1"/>
</dbReference>
<accession>A0A3S0C6X2</accession>
<dbReference type="InterPro" id="IPR000014">
    <property type="entry name" value="PAS"/>
</dbReference>
<keyword evidence="9" id="KW-1185">Reference proteome</keyword>
<dbReference type="PROSITE" id="PS50113">
    <property type="entry name" value="PAC"/>
    <property type="match status" value="1"/>
</dbReference>
<keyword evidence="6" id="KW-1133">Transmembrane helix</keyword>
<dbReference type="EMBL" id="RQPJ01000005">
    <property type="protein sequence ID" value="RTE53363.1"/>
    <property type="molecule type" value="Genomic_DNA"/>
</dbReference>
<dbReference type="Pfam" id="PF13426">
    <property type="entry name" value="PAS_9"/>
    <property type="match status" value="1"/>
</dbReference>
<evidence type="ECO:0000256" key="5">
    <source>
        <dbReference type="ARBA" id="ARBA00022777"/>
    </source>
</evidence>
<feature type="transmembrane region" description="Helical" evidence="6">
    <location>
        <begin position="46"/>
        <end position="64"/>
    </location>
</feature>
<evidence type="ECO:0000256" key="3">
    <source>
        <dbReference type="ARBA" id="ARBA00022553"/>
    </source>
</evidence>